<dbReference type="RefSeq" id="WP_066753933.1">
    <property type="nucleotide sequence ID" value="NZ_JBHUMB010000005.1"/>
</dbReference>
<reference evidence="2" key="1">
    <citation type="journal article" date="2019" name="Int. J. Syst. Evol. Microbiol.">
        <title>The Global Catalogue of Microorganisms (GCM) 10K type strain sequencing project: providing services to taxonomists for standard genome sequencing and annotation.</title>
        <authorList>
            <consortium name="The Broad Institute Genomics Platform"/>
            <consortium name="The Broad Institute Genome Sequencing Center for Infectious Disease"/>
            <person name="Wu L."/>
            <person name="Ma J."/>
        </authorList>
    </citation>
    <scope>NUCLEOTIDE SEQUENCE [LARGE SCALE GENOMIC DNA]</scope>
    <source>
        <strain evidence="2">KCTC 42247</strain>
    </source>
</reference>
<name>A0ABW5UC34_9SPHI</name>
<accession>A0ABW5UC34</accession>
<sequence length="163" mass="19356">MKKMFHSVVELLPSMIEAFQNHSMCDLLEEGDIISFMPIENTSTAQDFVAQTNKLLADYFDVHDELCYADDSYLDGEDNPIFFWKDYLSCFYTFKLVEEEVPFDKNLAGTRFGLFEIVDIAYINDVNKRFKQRRINGIRLEYKVKSTPLDRNKHWNRTYDKEF</sequence>
<dbReference type="EMBL" id="JBHUMB010000005">
    <property type="protein sequence ID" value="MFD2742329.1"/>
    <property type="molecule type" value="Genomic_DNA"/>
</dbReference>
<evidence type="ECO:0000313" key="2">
    <source>
        <dbReference type="Proteomes" id="UP001597418"/>
    </source>
</evidence>
<evidence type="ECO:0000313" key="1">
    <source>
        <dbReference type="EMBL" id="MFD2742329.1"/>
    </source>
</evidence>
<protein>
    <submittedName>
        <fullName evidence="1">Uncharacterized protein</fullName>
    </submittedName>
</protein>
<keyword evidence="2" id="KW-1185">Reference proteome</keyword>
<comment type="caution">
    <text evidence="1">The sequence shown here is derived from an EMBL/GenBank/DDBJ whole genome shotgun (WGS) entry which is preliminary data.</text>
</comment>
<gene>
    <name evidence="1" type="ORF">ACFSQ6_02875</name>
</gene>
<organism evidence="1 2">
    <name type="scientific">Sphingobacterium populi</name>
    <dbReference type="NCBI Taxonomy" id="1812824"/>
    <lineage>
        <taxon>Bacteria</taxon>
        <taxon>Pseudomonadati</taxon>
        <taxon>Bacteroidota</taxon>
        <taxon>Sphingobacteriia</taxon>
        <taxon>Sphingobacteriales</taxon>
        <taxon>Sphingobacteriaceae</taxon>
        <taxon>Sphingobacterium</taxon>
    </lineage>
</organism>
<proteinExistence type="predicted"/>
<dbReference type="Proteomes" id="UP001597418">
    <property type="component" value="Unassembled WGS sequence"/>
</dbReference>